<keyword evidence="1" id="KW-1133">Transmembrane helix</keyword>
<keyword evidence="3" id="KW-1185">Reference proteome</keyword>
<organism evidence="2 3">
    <name type="scientific">Kineosporia succinea</name>
    <dbReference type="NCBI Taxonomy" id="84632"/>
    <lineage>
        <taxon>Bacteria</taxon>
        <taxon>Bacillati</taxon>
        <taxon>Actinomycetota</taxon>
        <taxon>Actinomycetes</taxon>
        <taxon>Kineosporiales</taxon>
        <taxon>Kineosporiaceae</taxon>
        <taxon>Kineosporia</taxon>
    </lineage>
</organism>
<evidence type="ECO:0008006" key="4">
    <source>
        <dbReference type="Google" id="ProtNLM"/>
    </source>
</evidence>
<gene>
    <name evidence="2" type="ORF">J2S57_004609</name>
</gene>
<dbReference type="EMBL" id="JAUSQZ010000001">
    <property type="protein sequence ID" value="MDP9828860.1"/>
    <property type="molecule type" value="Genomic_DNA"/>
</dbReference>
<proteinExistence type="predicted"/>
<sequence>MTDLVERPLSETFHEAALEAPVPGDLTRTARAAVLRRNRHQNRHQNWDRNWQQNRHRNQYRRRLVTGAASVLTGAVIVGMFLITQERETTAQSAEPVPLFSGPLTREECPGNRAGGTGGFFTGDTLPPAREQAELFGRVSVLPEHPDARLVGVGTTEQRREFAYVRPNGYRVGVIEFVRVDAGWYLEGKAWC</sequence>
<keyword evidence="1" id="KW-0812">Transmembrane</keyword>
<accession>A0ABT9P9Z8</accession>
<name>A0ABT9P9Z8_9ACTN</name>
<dbReference type="RefSeq" id="WP_307246477.1">
    <property type="nucleotide sequence ID" value="NZ_JAUSQZ010000001.1"/>
</dbReference>
<dbReference type="Proteomes" id="UP001235712">
    <property type="component" value="Unassembled WGS sequence"/>
</dbReference>
<reference evidence="2 3" key="1">
    <citation type="submission" date="2023-07" db="EMBL/GenBank/DDBJ databases">
        <title>Sequencing the genomes of 1000 actinobacteria strains.</title>
        <authorList>
            <person name="Klenk H.-P."/>
        </authorList>
    </citation>
    <scope>NUCLEOTIDE SEQUENCE [LARGE SCALE GENOMIC DNA]</scope>
    <source>
        <strain evidence="2 3">DSM 44388</strain>
    </source>
</reference>
<evidence type="ECO:0000313" key="3">
    <source>
        <dbReference type="Proteomes" id="UP001235712"/>
    </source>
</evidence>
<feature type="transmembrane region" description="Helical" evidence="1">
    <location>
        <begin position="64"/>
        <end position="83"/>
    </location>
</feature>
<evidence type="ECO:0000313" key="2">
    <source>
        <dbReference type="EMBL" id="MDP9828860.1"/>
    </source>
</evidence>
<evidence type="ECO:0000256" key="1">
    <source>
        <dbReference type="SAM" id="Phobius"/>
    </source>
</evidence>
<keyword evidence="1" id="KW-0472">Membrane</keyword>
<comment type="caution">
    <text evidence="2">The sequence shown here is derived from an EMBL/GenBank/DDBJ whole genome shotgun (WGS) entry which is preliminary data.</text>
</comment>
<protein>
    <recommendedName>
        <fullName evidence="4">SH3 domain-containing protein</fullName>
    </recommendedName>
</protein>